<dbReference type="GO" id="GO:0015774">
    <property type="term" value="P:polysaccharide transport"/>
    <property type="evidence" value="ECO:0007669"/>
    <property type="project" value="InterPro"/>
</dbReference>
<sequence>MRDDRGPDEERVFLLLQGPMSFFFTYLATALRARGASVRRVLLCPGDRLFWRGPGAVSYRGRPEGWAPWLRALIQAEHVTDIACLGDGRRWHEEAVRIAEDLGLRVHVVEQGYLRPGWLTVEPSGTGGRSRFPRDWTAIEALAGPAKAPPRFRTSFFGYAAMDVAFNLANIFTSWALYPHFRLHTLDHPAREWAGWIFNKALPFRRRRRERRAMEARIAEHRGPLFVLPLQLDTDYQIRLHAPPGGVAALLRRTVLSFADHAPADALLVVKIHPLDHGEADWRAVMGRAAEAAGVADRCVFLDGGDLDALLGRAAGVIVANSTVGLTALGAGAPVVALGTAIYDLPGLTFQGGLDRFWTDAAPPDSARLDSLIRALTATIQVPGGFDGSGARPGAAAMAERMLAPPPWNPAEAPAR</sequence>
<dbReference type="GO" id="GO:0000271">
    <property type="term" value="P:polysaccharide biosynthetic process"/>
    <property type="evidence" value="ECO:0007669"/>
    <property type="project" value="InterPro"/>
</dbReference>
<evidence type="ECO:0000256" key="1">
    <source>
        <dbReference type="SAM" id="Phobius"/>
    </source>
</evidence>
<reference evidence="2 3" key="1">
    <citation type="submission" date="2020-02" db="EMBL/GenBank/DDBJ databases">
        <title>complete genome sequence of Rhodobacteraceae bacterium.</title>
        <authorList>
            <person name="Park J."/>
            <person name="Kim Y.-S."/>
            <person name="Kim K.-H."/>
        </authorList>
    </citation>
    <scope>NUCLEOTIDE SEQUENCE [LARGE SCALE GENOMIC DNA]</scope>
    <source>
        <strain evidence="2 3">RR4-56</strain>
    </source>
</reference>
<dbReference type="Pfam" id="PF05159">
    <property type="entry name" value="Capsule_synth"/>
    <property type="match status" value="1"/>
</dbReference>
<gene>
    <name evidence="2" type="ORF">G5B40_10360</name>
</gene>
<name>A0A7L5BY98_9RHOB</name>
<keyword evidence="1" id="KW-1133">Transmembrane helix</keyword>
<evidence type="ECO:0000313" key="3">
    <source>
        <dbReference type="Proteomes" id="UP000503336"/>
    </source>
</evidence>
<keyword evidence="1" id="KW-0812">Transmembrane</keyword>
<dbReference type="Proteomes" id="UP000503336">
    <property type="component" value="Chromosome"/>
</dbReference>
<dbReference type="AlphaFoldDB" id="A0A7L5BY98"/>
<keyword evidence="1" id="KW-0472">Membrane</keyword>
<organism evidence="2 3">
    <name type="scientific">Pikeienuella piscinae</name>
    <dbReference type="NCBI Taxonomy" id="2748098"/>
    <lineage>
        <taxon>Bacteria</taxon>
        <taxon>Pseudomonadati</taxon>
        <taxon>Pseudomonadota</taxon>
        <taxon>Alphaproteobacteria</taxon>
        <taxon>Rhodobacterales</taxon>
        <taxon>Paracoccaceae</taxon>
        <taxon>Pikeienuella</taxon>
    </lineage>
</organism>
<accession>A0A7L5BY98</accession>
<evidence type="ECO:0000313" key="2">
    <source>
        <dbReference type="EMBL" id="QIE55818.1"/>
    </source>
</evidence>
<dbReference type="EMBL" id="CP049056">
    <property type="protein sequence ID" value="QIE55818.1"/>
    <property type="molecule type" value="Genomic_DNA"/>
</dbReference>
<feature type="transmembrane region" description="Helical" evidence="1">
    <location>
        <begin position="12"/>
        <end position="31"/>
    </location>
</feature>
<keyword evidence="3" id="KW-1185">Reference proteome</keyword>
<dbReference type="InterPro" id="IPR007833">
    <property type="entry name" value="Capsule_polysaccharide_synth"/>
</dbReference>
<dbReference type="KEGG" id="hdh:G5B40_10360"/>
<proteinExistence type="predicted"/>
<dbReference type="CDD" id="cd16441">
    <property type="entry name" value="beta_Kdo_transferase_KpsS"/>
    <property type="match status" value="1"/>
</dbReference>
<dbReference type="RefSeq" id="WP_165098223.1">
    <property type="nucleotide sequence ID" value="NZ_CP049056.1"/>
</dbReference>
<protein>
    <submittedName>
        <fullName evidence="2">Capsular biosynthesis protein</fullName>
    </submittedName>
</protein>